<comment type="caution">
    <text evidence="1">The sequence shown here is derived from an EMBL/GenBank/DDBJ whole genome shotgun (WGS) entry which is preliminary data.</text>
</comment>
<name>A0ABW5U822_9SPHI</name>
<reference evidence="2" key="1">
    <citation type="journal article" date="2019" name="Int. J. Syst. Evol. Microbiol.">
        <title>The Global Catalogue of Microorganisms (GCM) 10K type strain sequencing project: providing services to taxonomists for standard genome sequencing and annotation.</title>
        <authorList>
            <consortium name="The Broad Institute Genomics Platform"/>
            <consortium name="The Broad Institute Genome Sequencing Center for Infectious Disease"/>
            <person name="Wu L."/>
            <person name="Ma J."/>
        </authorList>
    </citation>
    <scope>NUCLEOTIDE SEQUENCE [LARGE SCALE GENOMIC DNA]</scope>
    <source>
        <strain evidence="2">KCTC 42247</strain>
    </source>
</reference>
<proteinExistence type="predicted"/>
<dbReference type="RefSeq" id="WP_066753196.1">
    <property type="nucleotide sequence ID" value="NZ_JBHUMB010000005.1"/>
</dbReference>
<gene>
    <name evidence="1" type="ORF">ACFSQ6_01035</name>
</gene>
<dbReference type="Proteomes" id="UP001597418">
    <property type="component" value="Unassembled WGS sequence"/>
</dbReference>
<keyword evidence="2" id="KW-1185">Reference proteome</keyword>
<evidence type="ECO:0000313" key="2">
    <source>
        <dbReference type="Proteomes" id="UP001597418"/>
    </source>
</evidence>
<dbReference type="EMBL" id="JBHUMB010000005">
    <property type="protein sequence ID" value="MFD2741973.1"/>
    <property type="molecule type" value="Genomic_DNA"/>
</dbReference>
<organism evidence="1 2">
    <name type="scientific">Sphingobacterium populi</name>
    <dbReference type="NCBI Taxonomy" id="1812824"/>
    <lineage>
        <taxon>Bacteria</taxon>
        <taxon>Pseudomonadati</taxon>
        <taxon>Bacteroidota</taxon>
        <taxon>Sphingobacteriia</taxon>
        <taxon>Sphingobacteriales</taxon>
        <taxon>Sphingobacteriaceae</taxon>
        <taxon>Sphingobacterium</taxon>
    </lineage>
</organism>
<protein>
    <submittedName>
        <fullName evidence="1">Uncharacterized protein</fullName>
    </submittedName>
</protein>
<evidence type="ECO:0000313" key="1">
    <source>
        <dbReference type="EMBL" id="MFD2741973.1"/>
    </source>
</evidence>
<sequence length="677" mass="77216">MAHGFSITYKNVDLDIEDGSQLTVEWYSTVFNESELFRGSYSYPVNLKWSEKNLLALNFANLIENRLARIDLQVSISLFGQTWKNATLSLDIEHQKLPAVLLVDNAIISQKISEQTLSDIFIKVDGLNRDPESMHIGNDLEDSKRQMKLSAQTPYSLPYAFPQYTNFAIWGNRDLSESAIVNRFLSQYVPDGSGDQYDVSGDRLFNPMFYLVWVIKEICKRVGFEAEGSFLNDPEVMTWLIYNTGYYTASEISAGNFVIYPARHLPKISISSFFKLLRNDLGLFIYFDSLSKKARFEMPGEILSNPSVLDFSSWIIDKTTKVKGVKDKAFLFNLGVDDGDDTYNFLPFTRSKRLGLPGDHKPVDITISAPIMNSGKFSGFMPLPFRQIQVSQVANVYSDQYVNSSAFNKKGEISKNGFTLRFVSFRGIRSTGQFVFDRLIPYATSDNRDANGLLREGWVSTNLDAANNWLETIASKFYRMMTLTESVEFDARIPIDRWMHVNPMQISSMSLYNGIKTPFLPDRITFEPAYRSSNIFAKVKGYLYHKVYGLINPADMQAVPFETVEPAEHVYIAWRFIDEKRTEFPNGSYEIHAKPQLLFFSDPFATIPKTVSKFKFRFKRILHVPTGESAADYDVETAENVTLYTDEEWLITGYVSGGYSYTTIEIVPDDLNTYSGI</sequence>
<accession>A0ABW5U822</accession>